<keyword evidence="6" id="KW-0694">RNA-binding</keyword>
<dbReference type="InterPro" id="IPR008226">
    <property type="entry name" value="Mini3_fam"/>
</dbReference>
<accession>A0A926DCX0</accession>
<dbReference type="Gene3D" id="1.10.1520.10">
    <property type="entry name" value="Ribonuclease III domain"/>
    <property type="match status" value="1"/>
</dbReference>
<dbReference type="PIRSF" id="PIRSF005520">
    <property type="entry name" value="UCP005520"/>
    <property type="match status" value="1"/>
</dbReference>
<evidence type="ECO:0000256" key="2">
    <source>
        <dbReference type="ARBA" id="ARBA00022552"/>
    </source>
</evidence>
<keyword evidence="9" id="KW-1185">Reference proteome</keyword>
<keyword evidence="5 6" id="KW-0378">Hydrolase</keyword>
<keyword evidence="1 6" id="KW-0690">Ribosome biogenesis</keyword>
<comment type="subunit">
    <text evidence="6">Homodimer.</text>
</comment>
<evidence type="ECO:0000256" key="6">
    <source>
        <dbReference type="HAMAP-Rule" id="MF_01468"/>
    </source>
</evidence>
<dbReference type="SUPFAM" id="SSF69065">
    <property type="entry name" value="RNase III domain-like"/>
    <property type="match status" value="1"/>
</dbReference>
<keyword evidence="6" id="KW-0963">Cytoplasm</keyword>
<evidence type="ECO:0000256" key="4">
    <source>
        <dbReference type="ARBA" id="ARBA00022759"/>
    </source>
</evidence>
<dbReference type="PANTHER" id="PTHR34276">
    <property type="entry name" value="MINI-RIBONUCLEASE 3"/>
    <property type="match status" value="1"/>
</dbReference>
<dbReference type="RefSeq" id="WP_249300046.1">
    <property type="nucleotide sequence ID" value="NZ_JACRSP010000002.1"/>
</dbReference>
<gene>
    <name evidence="6" type="primary">mrnC</name>
    <name evidence="8" type="ORF">H8695_06220</name>
</gene>
<proteinExistence type="inferred from homology"/>
<keyword evidence="3 6" id="KW-0540">Nuclease</keyword>
<dbReference type="GO" id="GO:0005737">
    <property type="term" value="C:cytoplasm"/>
    <property type="evidence" value="ECO:0007669"/>
    <property type="project" value="UniProtKB-SubCell"/>
</dbReference>
<evidence type="ECO:0000256" key="5">
    <source>
        <dbReference type="ARBA" id="ARBA00022801"/>
    </source>
</evidence>
<evidence type="ECO:0000256" key="1">
    <source>
        <dbReference type="ARBA" id="ARBA00022517"/>
    </source>
</evidence>
<comment type="function">
    <text evidence="6">Involved in correct processing of both the 5' and 3' ends of 23S rRNA precursor. Processes 30S rRNA precursor transcript even in absence of ribonuclease 3 (Rnc); Rnc processes 30S rRNA into smaller rRNA precursors.</text>
</comment>
<evidence type="ECO:0000259" key="7">
    <source>
        <dbReference type="SMART" id="SM00535"/>
    </source>
</evidence>
<dbReference type="EMBL" id="JACRSP010000002">
    <property type="protein sequence ID" value="MBC8536288.1"/>
    <property type="molecule type" value="Genomic_DNA"/>
</dbReference>
<organism evidence="8 9">
    <name type="scientific">Feifania hominis</name>
    <dbReference type="NCBI Taxonomy" id="2763660"/>
    <lineage>
        <taxon>Bacteria</taxon>
        <taxon>Bacillati</taxon>
        <taxon>Bacillota</taxon>
        <taxon>Clostridia</taxon>
        <taxon>Eubacteriales</taxon>
        <taxon>Feifaniaceae</taxon>
        <taxon>Feifania</taxon>
    </lineage>
</organism>
<name>A0A926DCX0_9FIRM</name>
<evidence type="ECO:0000313" key="9">
    <source>
        <dbReference type="Proteomes" id="UP000620366"/>
    </source>
</evidence>
<dbReference type="GO" id="GO:0006364">
    <property type="term" value="P:rRNA processing"/>
    <property type="evidence" value="ECO:0007669"/>
    <property type="project" value="UniProtKB-UniRule"/>
</dbReference>
<comment type="subcellular location">
    <subcellularLocation>
        <location evidence="6">Cytoplasm</location>
    </subcellularLocation>
</comment>
<dbReference type="EC" id="3.1.26.-" evidence="6"/>
<dbReference type="InterPro" id="IPR000999">
    <property type="entry name" value="RNase_III_dom"/>
</dbReference>
<sequence>MLTQSYPDLSARADEYNGLTLAYLGDAVYELAVRERLLAGGAVASGKLHALATGLVSAAAQSDALERIAPVLTEQENAVYHRGRNCKTLGAKSRDPVTHSRATGVEALFGYLYLKGETQRIGQLMDLIMEGEKRE</sequence>
<evidence type="ECO:0000313" key="8">
    <source>
        <dbReference type="EMBL" id="MBC8536288.1"/>
    </source>
</evidence>
<keyword evidence="6" id="KW-0699">rRNA-binding</keyword>
<feature type="domain" description="RNase III" evidence="7">
    <location>
        <begin position="4"/>
        <end position="135"/>
    </location>
</feature>
<keyword evidence="4 6" id="KW-0255">Endonuclease</keyword>
<dbReference type="AlphaFoldDB" id="A0A926DCX0"/>
<dbReference type="GO" id="GO:0004525">
    <property type="term" value="F:ribonuclease III activity"/>
    <property type="evidence" value="ECO:0007669"/>
    <property type="project" value="InterPro"/>
</dbReference>
<dbReference type="SMART" id="SM00535">
    <property type="entry name" value="RIBOc"/>
    <property type="match status" value="1"/>
</dbReference>
<dbReference type="Pfam" id="PF00636">
    <property type="entry name" value="Ribonuclease_3"/>
    <property type="match status" value="1"/>
</dbReference>
<reference evidence="8" key="1">
    <citation type="submission" date="2020-08" db="EMBL/GenBank/DDBJ databases">
        <title>Genome public.</title>
        <authorList>
            <person name="Liu C."/>
            <person name="Sun Q."/>
        </authorList>
    </citation>
    <scope>NUCLEOTIDE SEQUENCE</scope>
    <source>
        <strain evidence="8">BX7</strain>
    </source>
</reference>
<keyword evidence="2 6" id="KW-0698">rRNA processing</keyword>
<comment type="cofactor">
    <cofactor evidence="6">
        <name>Mg(2+)</name>
        <dbReference type="ChEBI" id="CHEBI:18420"/>
    </cofactor>
</comment>
<dbReference type="HAMAP" id="MF_01468">
    <property type="entry name" value="RNase_Mini_III"/>
    <property type="match status" value="1"/>
</dbReference>
<feature type="active site" evidence="6">
    <location>
        <position position="26"/>
    </location>
</feature>
<protein>
    <recommendedName>
        <fullName evidence="6">Mini-ribonuclease 3</fullName>
        <shortName evidence="6">Mini-3</shortName>
        <shortName evidence="6">Mini-RNase 3</shortName>
        <ecNumber evidence="6">3.1.26.-</ecNumber>
    </recommendedName>
    <alternativeName>
        <fullName evidence="6">Mini-RNase III</fullName>
        <shortName evidence="6">Mini-III</shortName>
    </alternativeName>
</protein>
<dbReference type="GO" id="GO:0019843">
    <property type="term" value="F:rRNA binding"/>
    <property type="evidence" value="ECO:0007669"/>
    <property type="project" value="UniProtKB-UniRule"/>
</dbReference>
<dbReference type="PANTHER" id="PTHR34276:SF1">
    <property type="entry name" value="MINI-RIBONUCLEASE 3"/>
    <property type="match status" value="1"/>
</dbReference>
<keyword evidence="6" id="KW-0460">Magnesium</keyword>
<evidence type="ECO:0000256" key="3">
    <source>
        <dbReference type="ARBA" id="ARBA00022722"/>
    </source>
</evidence>
<dbReference type="Proteomes" id="UP000620366">
    <property type="component" value="Unassembled WGS sequence"/>
</dbReference>
<comment type="similarity">
    <text evidence="6">Belongs to the MrnC RNase family.</text>
</comment>
<dbReference type="InterPro" id="IPR036389">
    <property type="entry name" value="RNase_III_sf"/>
</dbReference>
<comment type="caution">
    <text evidence="8">The sequence shown here is derived from an EMBL/GenBank/DDBJ whole genome shotgun (WGS) entry which is preliminary data.</text>
</comment>